<dbReference type="GO" id="GO:0003676">
    <property type="term" value="F:nucleic acid binding"/>
    <property type="evidence" value="ECO:0007669"/>
    <property type="project" value="InterPro"/>
</dbReference>
<evidence type="ECO:0000313" key="1">
    <source>
        <dbReference type="EMBL" id="GGE55844.1"/>
    </source>
</evidence>
<dbReference type="InterPro" id="IPR036397">
    <property type="entry name" value="RNaseH_sf"/>
</dbReference>
<proteinExistence type="predicted"/>
<keyword evidence="2" id="KW-1185">Reference proteome</keyword>
<protein>
    <submittedName>
        <fullName evidence="1">Uncharacterized protein</fullName>
    </submittedName>
</protein>
<reference evidence="1" key="1">
    <citation type="journal article" date="2014" name="Int. J. Syst. Evol. Microbiol.">
        <title>Complete genome sequence of Corynebacterium casei LMG S-19264T (=DSM 44701T), isolated from a smear-ripened cheese.</title>
        <authorList>
            <consortium name="US DOE Joint Genome Institute (JGI-PGF)"/>
            <person name="Walter F."/>
            <person name="Albersmeier A."/>
            <person name="Kalinowski J."/>
            <person name="Ruckert C."/>
        </authorList>
    </citation>
    <scope>NUCLEOTIDE SEQUENCE</scope>
    <source>
        <strain evidence="1">CGMCC 1.16012</strain>
    </source>
</reference>
<accession>A0A917AJT6</accession>
<dbReference type="AlphaFoldDB" id="A0A917AJT6"/>
<evidence type="ECO:0000313" key="2">
    <source>
        <dbReference type="Proteomes" id="UP000606730"/>
    </source>
</evidence>
<reference evidence="1" key="2">
    <citation type="submission" date="2020-09" db="EMBL/GenBank/DDBJ databases">
        <authorList>
            <person name="Sun Q."/>
            <person name="Zhou Y."/>
        </authorList>
    </citation>
    <scope>NUCLEOTIDE SEQUENCE</scope>
    <source>
        <strain evidence="1">CGMCC 1.16012</strain>
    </source>
</reference>
<sequence length="153" mass="16900">MQILGIRNAPKEIRYAVVDWDGTNATLVNANDETKLKFPPAIIDPAEKLCWAKSELERVLRNYPDVSKVVIKSNEYTNRGGETGKSRQAAYLDAVAQVVAAENQKPVEVKIYASLASRKAQAKEHAEARVGATPVYWNDHMADAILAAYSGRE</sequence>
<dbReference type="Gene3D" id="3.30.420.10">
    <property type="entry name" value="Ribonuclease H-like superfamily/Ribonuclease H"/>
    <property type="match status" value="1"/>
</dbReference>
<dbReference type="EMBL" id="BMKN01000002">
    <property type="protein sequence ID" value="GGE55844.1"/>
    <property type="molecule type" value="Genomic_DNA"/>
</dbReference>
<name>A0A917AJT6_9RHOB</name>
<dbReference type="Proteomes" id="UP000606730">
    <property type="component" value="Unassembled WGS sequence"/>
</dbReference>
<organism evidence="1 2">
    <name type="scientific">Actibacterium pelagium</name>
    <dbReference type="NCBI Taxonomy" id="2029103"/>
    <lineage>
        <taxon>Bacteria</taxon>
        <taxon>Pseudomonadati</taxon>
        <taxon>Pseudomonadota</taxon>
        <taxon>Alphaproteobacteria</taxon>
        <taxon>Rhodobacterales</taxon>
        <taxon>Roseobacteraceae</taxon>
        <taxon>Actibacterium</taxon>
    </lineage>
</organism>
<gene>
    <name evidence="1" type="ORF">GCM10011517_24360</name>
</gene>
<dbReference type="OrthoDB" id="8452200at2"/>
<comment type="caution">
    <text evidence="1">The sequence shown here is derived from an EMBL/GenBank/DDBJ whole genome shotgun (WGS) entry which is preliminary data.</text>
</comment>
<dbReference type="RefSeq" id="WP_143226505.1">
    <property type="nucleotide sequence ID" value="NZ_BMKN01000002.1"/>
</dbReference>